<dbReference type="InterPro" id="IPR024311">
    <property type="entry name" value="Lipocalin-like"/>
</dbReference>
<evidence type="ECO:0000259" key="1">
    <source>
        <dbReference type="Pfam" id="PF13924"/>
    </source>
</evidence>
<dbReference type="AlphaFoldDB" id="A0A1H8PXN9"/>
<proteinExistence type="predicted"/>
<dbReference type="OrthoDB" id="4151454at2"/>
<dbReference type="Pfam" id="PF13924">
    <property type="entry name" value="Lipocalin_5"/>
    <property type="match status" value="1"/>
</dbReference>
<dbReference type="Proteomes" id="UP000181951">
    <property type="component" value="Unassembled WGS sequence"/>
</dbReference>
<name>A0A1H8PXN9_9ACTN</name>
<organism evidence="2 3">
    <name type="scientific">Actinacidiphila rubida</name>
    <dbReference type="NCBI Taxonomy" id="310780"/>
    <lineage>
        <taxon>Bacteria</taxon>
        <taxon>Bacillati</taxon>
        <taxon>Actinomycetota</taxon>
        <taxon>Actinomycetes</taxon>
        <taxon>Kitasatosporales</taxon>
        <taxon>Streptomycetaceae</taxon>
        <taxon>Actinacidiphila</taxon>
    </lineage>
</organism>
<accession>A0A1H8PXN9</accession>
<keyword evidence="3" id="KW-1185">Reference proteome</keyword>
<feature type="domain" description="Lipocalin-like" evidence="1">
    <location>
        <begin position="12"/>
        <end position="54"/>
    </location>
</feature>
<dbReference type="RefSeq" id="WP_069463390.1">
    <property type="nucleotide sequence ID" value="NZ_FODD01000027.1"/>
</dbReference>
<evidence type="ECO:0000313" key="3">
    <source>
        <dbReference type="Proteomes" id="UP000181951"/>
    </source>
</evidence>
<sequence>MKHTIDAGTLAGSWRLKSVTEHHGHGEASRNAYGSEASGMISYSPDGFMSVVIRGRREGRPLTIAYAGRYSTGAGVLTHLVHVGIPPFDSDQRRYAELIDADTLRLSTAPLDQARFELTWQRVANGAPTRPEVWAVAWKALDAEVARRLAESSDGERTVFSAGVAQRLLRAHEALPLRAQRSFTLSLRPLLSAVWAGALGDTSAFGAVKSGLGTFYLSEYCHNDGTDGPDDAREPAAAAILHAARAYLHGCTDFALFTSGEALEAAPRLPGDEGGYAEDPDEFRAEELRRQLRDLDRITAYATDLRGARFGLASSRTARLRTELQDPLSRPDDLTP</sequence>
<dbReference type="EMBL" id="FODD01000027">
    <property type="protein sequence ID" value="SEO46313.1"/>
    <property type="molecule type" value="Genomic_DNA"/>
</dbReference>
<evidence type="ECO:0000313" key="2">
    <source>
        <dbReference type="EMBL" id="SEO46313.1"/>
    </source>
</evidence>
<gene>
    <name evidence="2" type="ORF">SAMN05216267_102749</name>
</gene>
<reference evidence="2 3" key="1">
    <citation type="submission" date="2016-10" db="EMBL/GenBank/DDBJ databases">
        <authorList>
            <person name="de Groot N.N."/>
        </authorList>
    </citation>
    <scope>NUCLEOTIDE SEQUENCE [LARGE SCALE GENOMIC DNA]</scope>
    <source>
        <strain evidence="2 3">CGMCC 4.2026</strain>
    </source>
</reference>
<protein>
    <submittedName>
        <fullName evidence="2">Lipocalin-like domain-containing protein</fullName>
    </submittedName>
</protein>